<organism evidence="2 3">
    <name type="scientific">Dreissena polymorpha</name>
    <name type="common">Zebra mussel</name>
    <name type="synonym">Mytilus polymorpha</name>
    <dbReference type="NCBI Taxonomy" id="45954"/>
    <lineage>
        <taxon>Eukaryota</taxon>
        <taxon>Metazoa</taxon>
        <taxon>Spiralia</taxon>
        <taxon>Lophotrochozoa</taxon>
        <taxon>Mollusca</taxon>
        <taxon>Bivalvia</taxon>
        <taxon>Autobranchia</taxon>
        <taxon>Heteroconchia</taxon>
        <taxon>Euheterodonta</taxon>
        <taxon>Imparidentia</taxon>
        <taxon>Neoheterodontei</taxon>
        <taxon>Myida</taxon>
        <taxon>Dreissenoidea</taxon>
        <taxon>Dreissenidae</taxon>
        <taxon>Dreissena</taxon>
    </lineage>
</organism>
<protein>
    <submittedName>
        <fullName evidence="2">Uncharacterized protein</fullName>
    </submittedName>
</protein>
<name>A0A9D4H6R6_DREPO</name>
<evidence type="ECO:0000256" key="1">
    <source>
        <dbReference type="SAM" id="MobiDB-lite"/>
    </source>
</evidence>
<accession>A0A9D4H6R6</accession>
<dbReference type="EMBL" id="JAIWYP010000004">
    <property type="protein sequence ID" value="KAH3830641.1"/>
    <property type="molecule type" value="Genomic_DNA"/>
</dbReference>
<dbReference type="Proteomes" id="UP000828390">
    <property type="component" value="Unassembled WGS sequence"/>
</dbReference>
<feature type="region of interest" description="Disordered" evidence="1">
    <location>
        <begin position="1"/>
        <end position="21"/>
    </location>
</feature>
<reference evidence="2" key="2">
    <citation type="submission" date="2020-11" db="EMBL/GenBank/DDBJ databases">
        <authorList>
            <person name="McCartney M.A."/>
            <person name="Auch B."/>
            <person name="Kono T."/>
            <person name="Mallez S."/>
            <person name="Becker A."/>
            <person name="Gohl D.M."/>
            <person name="Silverstein K.A.T."/>
            <person name="Koren S."/>
            <person name="Bechman K.B."/>
            <person name="Herman A."/>
            <person name="Abrahante J.E."/>
            <person name="Garbe J."/>
        </authorList>
    </citation>
    <scope>NUCLEOTIDE SEQUENCE</scope>
    <source>
        <strain evidence="2">Duluth1</strain>
        <tissue evidence="2">Whole animal</tissue>
    </source>
</reference>
<proteinExistence type="predicted"/>
<comment type="caution">
    <text evidence="2">The sequence shown here is derived from an EMBL/GenBank/DDBJ whole genome shotgun (WGS) entry which is preliminary data.</text>
</comment>
<evidence type="ECO:0000313" key="3">
    <source>
        <dbReference type="Proteomes" id="UP000828390"/>
    </source>
</evidence>
<reference evidence="2" key="1">
    <citation type="journal article" date="2019" name="bioRxiv">
        <title>The Genome of the Zebra Mussel, Dreissena polymorpha: A Resource for Invasive Species Research.</title>
        <authorList>
            <person name="McCartney M.A."/>
            <person name="Auch B."/>
            <person name="Kono T."/>
            <person name="Mallez S."/>
            <person name="Zhang Y."/>
            <person name="Obille A."/>
            <person name="Becker A."/>
            <person name="Abrahante J.E."/>
            <person name="Garbe J."/>
            <person name="Badalamenti J.P."/>
            <person name="Herman A."/>
            <person name="Mangelson H."/>
            <person name="Liachko I."/>
            <person name="Sullivan S."/>
            <person name="Sone E.D."/>
            <person name="Koren S."/>
            <person name="Silverstein K.A.T."/>
            <person name="Beckman K.B."/>
            <person name="Gohl D.M."/>
        </authorList>
    </citation>
    <scope>NUCLEOTIDE SEQUENCE</scope>
    <source>
        <strain evidence="2">Duluth1</strain>
        <tissue evidence="2">Whole animal</tissue>
    </source>
</reference>
<dbReference type="AlphaFoldDB" id="A0A9D4H6R6"/>
<gene>
    <name evidence="2" type="ORF">DPMN_103886</name>
</gene>
<sequence>MHEMSTKKSKRMPANYGNTANKQIKGVNSCIHKDVSRYGGSVHNHSGERKTSSKTLFVFVHEGRSFGNNVWSGRRFVFERLLQNDKS</sequence>
<keyword evidence="3" id="KW-1185">Reference proteome</keyword>
<evidence type="ECO:0000313" key="2">
    <source>
        <dbReference type="EMBL" id="KAH3830641.1"/>
    </source>
</evidence>